<evidence type="ECO:0000256" key="7">
    <source>
        <dbReference type="ARBA" id="ARBA00047989"/>
    </source>
</evidence>
<dbReference type="EMBL" id="JYHA01000009">
    <property type="protein sequence ID" value="KKB96872.1"/>
    <property type="molecule type" value="Genomic_DNA"/>
</dbReference>
<dbReference type="PATRIC" id="fig|1607817.3.peg.30"/>
<dbReference type="InterPro" id="IPR038371">
    <property type="entry name" value="Cu_polyphenol_OxRdtase_sf"/>
</dbReference>
<comment type="catalytic activity">
    <reaction evidence="7">
        <text>adenosine + H2O + H(+) = inosine + NH4(+)</text>
        <dbReference type="Rhea" id="RHEA:24408"/>
        <dbReference type="ChEBI" id="CHEBI:15377"/>
        <dbReference type="ChEBI" id="CHEBI:15378"/>
        <dbReference type="ChEBI" id="CHEBI:16335"/>
        <dbReference type="ChEBI" id="CHEBI:17596"/>
        <dbReference type="ChEBI" id="CHEBI:28938"/>
        <dbReference type="EC" id="3.5.4.4"/>
    </reaction>
    <physiologicalReaction direction="left-to-right" evidence="7">
        <dbReference type="Rhea" id="RHEA:24409"/>
    </physiologicalReaction>
</comment>
<keyword evidence="6" id="KW-0862">Zinc</keyword>
<feature type="non-terminal residue" evidence="10">
    <location>
        <position position="1"/>
    </location>
</feature>
<evidence type="ECO:0000313" key="10">
    <source>
        <dbReference type="EMBL" id="KKB96872.1"/>
    </source>
</evidence>
<dbReference type="GO" id="GO:0005507">
    <property type="term" value="F:copper ion binding"/>
    <property type="evidence" value="ECO:0007669"/>
    <property type="project" value="TreeGrafter"/>
</dbReference>
<protein>
    <recommendedName>
        <fullName evidence="12">Purine nucleoside phosphorylase</fullName>
    </recommendedName>
</protein>
<dbReference type="GO" id="GO:0016787">
    <property type="term" value="F:hydrolase activity"/>
    <property type="evidence" value="ECO:0007669"/>
    <property type="project" value="UniProtKB-KW"/>
</dbReference>
<comment type="catalytic activity">
    <reaction evidence="9">
        <text>S-methyl-5'-thioadenosine + phosphate = 5-(methylsulfanyl)-alpha-D-ribose 1-phosphate + adenine</text>
        <dbReference type="Rhea" id="RHEA:11852"/>
        <dbReference type="ChEBI" id="CHEBI:16708"/>
        <dbReference type="ChEBI" id="CHEBI:17509"/>
        <dbReference type="ChEBI" id="CHEBI:43474"/>
        <dbReference type="ChEBI" id="CHEBI:58533"/>
        <dbReference type="EC" id="2.4.2.28"/>
    </reaction>
    <physiologicalReaction direction="left-to-right" evidence="9">
        <dbReference type="Rhea" id="RHEA:11853"/>
    </physiologicalReaction>
</comment>
<dbReference type="SUPFAM" id="SSF64438">
    <property type="entry name" value="CNF1/YfiH-like putative cysteine hydrolases"/>
    <property type="match status" value="1"/>
</dbReference>
<evidence type="ECO:0000256" key="6">
    <source>
        <dbReference type="ARBA" id="ARBA00022833"/>
    </source>
</evidence>
<evidence type="ECO:0000256" key="1">
    <source>
        <dbReference type="ARBA" id="ARBA00000553"/>
    </source>
</evidence>
<evidence type="ECO:0000256" key="2">
    <source>
        <dbReference type="ARBA" id="ARBA00007353"/>
    </source>
</evidence>
<dbReference type="InterPro" id="IPR003730">
    <property type="entry name" value="Cu_polyphenol_OxRdtase"/>
</dbReference>
<proteinExistence type="inferred from homology"/>
<dbReference type="Pfam" id="PF02578">
    <property type="entry name" value="Cu-oxidase_4"/>
    <property type="match status" value="1"/>
</dbReference>
<comment type="similarity">
    <text evidence="2">Belongs to the purine nucleoside phosphorylase YfiH/LACC1 family.</text>
</comment>
<dbReference type="PANTHER" id="PTHR30616">
    <property type="entry name" value="UNCHARACTERIZED PROTEIN YFIH"/>
    <property type="match status" value="1"/>
</dbReference>
<keyword evidence="4" id="KW-0479">Metal-binding</keyword>
<evidence type="ECO:0000256" key="3">
    <source>
        <dbReference type="ARBA" id="ARBA00022679"/>
    </source>
</evidence>
<dbReference type="PANTHER" id="PTHR30616:SF2">
    <property type="entry name" value="PURINE NUCLEOSIDE PHOSPHORYLASE LACC1"/>
    <property type="match status" value="1"/>
</dbReference>
<dbReference type="Gene3D" id="3.60.140.10">
    <property type="entry name" value="CNF1/YfiH-like putative cysteine hydrolases"/>
    <property type="match status" value="1"/>
</dbReference>
<organism evidence="10 11">
    <name type="scientific">Candidatus Arcanibacter lacustris</name>
    <dbReference type="NCBI Taxonomy" id="1607817"/>
    <lineage>
        <taxon>Bacteria</taxon>
        <taxon>Pseudomonadati</taxon>
        <taxon>Pseudomonadota</taxon>
        <taxon>Alphaproteobacteria</taxon>
        <taxon>Rickettsiales</taxon>
        <taxon>Candidatus Arcanibacter</taxon>
    </lineage>
</organism>
<gene>
    <name evidence="10" type="ORF">SZ25_00030</name>
</gene>
<evidence type="ECO:0008006" key="12">
    <source>
        <dbReference type="Google" id="ProtNLM"/>
    </source>
</evidence>
<dbReference type="InterPro" id="IPR011324">
    <property type="entry name" value="Cytotoxic_necrot_fac-like_cat"/>
</dbReference>
<accession>A0A0F5MS46</accession>
<keyword evidence="5" id="KW-0378">Hydrolase</keyword>
<evidence type="ECO:0000256" key="5">
    <source>
        <dbReference type="ARBA" id="ARBA00022801"/>
    </source>
</evidence>
<keyword evidence="11" id="KW-1185">Reference proteome</keyword>
<sequence>LLADQKNNVIAAIHAGWRGARSDLIFNTIEAMEKLGANPENITASIGPCILQESYEVDNDFFTNFMSESETNNKFFTNSVNENHYMFDLPAYTHSKLFKYINKIHNIKLDTFSNEDRFFSYRRSVLKKTLYNGNNIAIIAINFQ</sequence>
<dbReference type="CDD" id="cd16833">
    <property type="entry name" value="YfiH"/>
    <property type="match status" value="1"/>
</dbReference>
<reference evidence="10 11" key="1">
    <citation type="submission" date="2015-02" db="EMBL/GenBank/DDBJ databases">
        <title>Single cell genomics of a rare environmental alphaproteobacterium provides unique insights into Rickettsiaceae evolution.</title>
        <authorList>
            <person name="Martijn J."/>
            <person name="Schulz F."/>
            <person name="Zaremba-Niedzwiedzka K."/>
            <person name="Viklund J."/>
            <person name="Stepanauskas R."/>
            <person name="Andersson S.G.E."/>
            <person name="Horn M."/>
            <person name="Guy L."/>
            <person name="Ettema T.J.G."/>
        </authorList>
    </citation>
    <scope>NUCLEOTIDE SEQUENCE [LARGE SCALE GENOMIC DNA]</scope>
    <source>
        <strain evidence="10 11">SCGC AAA041-L04</strain>
    </source>
</reference>
<evidence type="ECO:0000313" key="11">
    <source>
        <dbReference type="Proteomes" id="UP000033358"/>
    </source>
</evidence>
<evidence type="ECO:0000256" key="8">
    <source>
        <dbReference type="ARBA" id="ARBA00048968"/>
    </source>
</evidence>
<comment type="catalytic activity">
    <reaction evidence="1">
        <text>inosine + phosphate = alpha-D-ribose 1-phosphate + hypoxanthine</text>
        <dbReference type="Rhea" id="RHEA:27646"/>
        <dbReference type="ChEBI" id="CHEBI:17368"/>
        <dbReference type="ChEBI" id="CHEBI:17596"/>
        <dbReference type="ChEBI" id="CHEBI:43474"/>
        <dbReference type="ChEBI" id="CHEBI:57720"/>
        <dbReference type="EC" id="2.4.2.1"/>
    </reaction>
    <physiologicalReaction direction="left-to-right" evidence="1">
        <dbReference type="Rhea" id="RHEA:27647"/>
    </physiologicalReaction>
</comment>
<dbReference type="AlphaFoldDB" id="A0A0F5MS46"/>
<comment type="caution">
    <text evidence="10">The sequence shown here is derived from an EMBL/GenBank/DDBJ whole genome shotgun (WGS) entry which is preliminary data.</text>
</comment>
<dbReference type="GO" id="GO:0017061">
    <property type="term" value="F:S-methyl-5-thioadenosine phosphorylase activity"/>
    <property type="evidence" value="ECO:0007669"/>
    <property type="project" value="UniProtKB-EC"/>
</dbReference>
<keyword evidence="3" id="KW-0808">Transferase</keyword>
<name>A0A0F5MS46_9RICK</name>
<evidence type="ECO:0000256" key="9">
    <source>
        <dbReference type="ARBA" id="ARBA00049893"/>
    </source>
</evidence>
<dbReference type="Proteomes" id="UP000033358">
    <property type="component" value="Unassembled WGS sequence"/>
</dbReference>
<comment type="catalytic activity">
    <reaction evidence="8">
        <text>adenosine + phosphate = alpha-D-ribose 1-phosphate + adenine</text>
        <dbReference type="Rhea" id="RHEA:27642"/>
        <dbReference type="ChEBI" id="CHEBI:16335"/>
        <dbReference type="ChEBI" id="CHEBI:16708"/>
        <dbReference type="ChEBI" id="CHEBI:43474"/>
        <dbReference type="ChEBI" id="CHEBI:57720"/>
        <dbReference type="EC" id="2.4.2.1"/>
    </reaction>
    <physiologicalReaction direction="left-to-right" evidence="8">
        <dbReference type="Rhea" id="RHEA:27643"/>
    </physiologicalReaction>
</comment>
<evidence type="ECO:0000256" key="4">
    <source>
        <dbReference type="ARBA" id="ARBA00022723"/>
    </source>
</evidence>